<proteinExistence type="predicted"/>
<feature type="region of interest" description="Disordered" evidence="13">
    <location>
        <begin position="1183"/>
        <end position="1205"/>
    </location>
</feature>
<evidence type="ECO:0000256" key="9">
    <source>
        <dbReference type="ARBA" id="ARBA00022989"/>
    </source>
</evidence>
<keyword evidence="12" id="KW-0407">Ion channel</keyword>
<dbReference type="SUPFAM" id="SSF81324">
    <property type="entry name" value="Voltage-gated potassium channels"/>
    <property type="match status" value="1"/>
</dbReference>
<feature type="region of interest" description="Disordered" evidence="13">
    <location>
        <begin position="1224"/>
        <end position="1274"/>
    </location>
</feature>
<feature type="region of interest" description="Disordered" evidence="13">
    <location>
        <begin position="76"/>
        <end position="100"/>
    </location>
</feature>
<evidence type="ECO:0000256" key="11">
    <source>
        <dbReference type="ARBA" id="ARBA00023136"/>
    </source>
</evidence>
<dbReference type="InterPro" id="IPR050818">
    <property type="entry name" value="KCNH_animal-type"/>
</dbReference>
<evidence type="ECO:0000256" key="3">
    <source>
        <dbReference type="ARBA" id="ARBA00022475"/>
    </source>
</evidence>
<feature type="transmembrane region" description="Helical" evidence="14">
    <location>
        <begin position="128"/>
        <end position="148"/>
    </location>
</feature>
<feature type="transmembrane region" description="Helical" evidence="14">
    <location>
        <begin position="282"/>
        <end position="308"/>
    </location>
</feature>
<feature type="compositionally biased region" description="Low complexity" evidence="13">
    <location>
        <begin position="1415"/>
        <end position="1433"/>
    </location>
</feature>
<gene>
    <name evidence="16" type="ORF">WKI299_LOCUS8116</name>
</gene>
<organism evidence="16 17">
    <name type="scientific">Rotaria magnacalcarata</name>
    <dbReference type="NCBI Taxonomy" id="392030"/>
    <lineage>
        <taxon>Eukaryota</taxon>
        <taxon>Metazoa</taxon>
        <taxon>Spiralia</taxon>
        <taxon>Gnathifera</taxon>
        <taxon>Rotifera</taxon>
        <taxon>Eurotatoria</taxon>
        <taxon>Bdelloidea</taxon>
        <taxon>Philodinida</taxon>
        <taxon>Philodinidae</taxon>
        <taxon>Rotaria</taxon>
    </lineage>
</organism>
<feature type="transmembrane region" description="Helical" evidence="14">
    <location>
        <begin position="346"/>
        <end position="367"/>
    </location>
</feature>
<keyword evidence="4" id="KW-0633">Potassium transport</keyword>
<dbReference type="InterPro" id="IPR005821">
    <property type="entry name" value="Ion_trans_dom"/>
</dbReference>
<evidence type="ECO:0000256" key="7">
    <source>
        <dbReference type="ARBA" id="ARBA00022882"/>
    </source>
</evidence>
<evidence type="ECO:0000259" key="15">
    <source>
        <dbReference type="PROSITE" id="PS50042"/>
    </source>
</evidence>
<name>A0A816NSW3_9BILA</name>
<accession>A0A816NSW3</accession>
<evidence type="ECO:0000256" key="5">
    <source>
        <dbReference type="ARBA" id="ARBA00022692"/>
    </source>
</evidence>
<dbReference type="Pfam" id="PF00027">
    <property type="entry name" value="cNMP_binding"/>
    <property type="match status" value="1"/>
</dbReference>
<dbReference type="InterPro" id="IPR003967">
    <property type="entry name" value="K_chnl_volt-dep_ERG"/>
</dbReference>
<feature type="region of interest" description="Disordered" evidence="13">
    <location>
        <begin position="1373"/>
        <end position="1433"/>
    </location>
</feature>
<feature type="transmembrane region" description="Helical" evidence="14">
    <location>
        <begin position="177"/>
        <end position="197"/>
    </location>
</feature>
<dbReference type="InterPro" id="IPR000595">
    <property type="entry name" value="cNMP-bd_dom"/>
</dbReference>
<dbReference type="GO" id="GO:0005242">
    <property type="term" value="F:inward rectifier potassium channel activity"/>
    <property type="evidence" value="ECO:0007669"/>
    <property type="project" value="TreeGrafter"/>
</dbReference>
<dbReference type="SMART" id="SM00100">
    <property type="entry name" value="cNMP"/>
    <property type="match status" value="1"/>
</dbReference>
<keyword evidence="9 14" id="KW-1133">Transmembrane helix</keyword>
<dbReference type="Proteomes" id="UP000663856">
    <property type="component" value="Unassembled WGS sequence"/>
</dbReference>
<dbReference type="CDD" id="cd00038">
    <property type="entry name" value="CAP_ED"/>
    <property type="match status" value="1"/>
</dbReference>
<evidence type="ECO:0000313" key="16">
    <source>
        <dbReference type="EMBL" id="CAF2039540.1"/>
    </source>
</evidence>
<dbReference type="PRINTS" id="PR01463">
    <property type="entry name" value="EAGCHANLFMLY"/>
</dbReference>
<dbReference type="PANTHER" id="PTHR10217:SF548">
    <property type="entry name" value="GH12235P"/>
    <property type="match status" value="1"/>
</dbReference>
<dbReference type="Pfam" id="PF00520">
    <property type="entry name" value="Ion_trans"/>
    <property type="match status" value="1"/>
</dbReference>
<evidence type="ECO:0000256" key="14">
    <source>
        <dbReference type="SAM" id="Phobius"/>
    </source>
</evidence>
<evidence type="ECO:0000256" key="8">
    <source>
        <dbReference type="ARBA" id="ARBA00022958"/>
    </source>
</evidence>
<keyword evidence="5 14" id="KW-0812">Transmembrane</keyword>
<dbReference type="PRINTS" id="PR01470">
    <property type="entry name" value="ERGCHANNEL"/>
</dbReference>
<protein>
    <recommendedName>
        <fullName evidence="15">Cyclic nucleotide-binding domain-containing protein</fullName>
    </recommendedName>
</protein>
<feature type="transmembrane region" description="Helical" evidence="14">
    <location>
        <begin position="374"/>
        <end position="402"/>
    </location>
</feature>
<evidence type="ECO:0000256" key="2">
    <source>
        <dbReference type="ARBA" id="ARBA00022448"/>
    </source>
</evidence>
<dbReference type="Gene3D" id="2.60.120.10">
    <property type="entry name" value="Jelly Rolls"/>
    <property type="match status" value="1"/>
</dbReference>
<evidence type="ECO:0000256" key="10">
    <source>
        <dbReference type="ARBA" id="ARBA00023065"/>
    </source>
</evidence>
<dbReference type="EMBL" id="CAJNRF010002533">
    <property type="protein sequence ID" value="CAF2039540.1"/>
    <property type="molecule type" value="Genomic_DNA"/>
</dbReference>
<dbReference type="GO" id="GO:0042391">
    <property type="term" value="P:regulation of membrane potential"/>
    <property type="evidence" value="ECO:0007669"/>
    <property type="project" value="TreeGrafter"/>
</dbReference>
<sequence>MKSSKSGPSNETQESKVVQPSDMPKSNRTTSFQSTVLRTQRLMSVIKTMHTVGEIKRISHIGSNASEIAQYQRRGAKTLEKATSDESSETSSNLPVLNQKRNTNEAIASSRRLGQRFIILHYSPFKAVWDWVVILLVLYTGIITPYTISFLSDDDQKRTTLNKYASTRQFNRERTSIHVLVIIDVLVDFMFVFDILISFRTTFVLKETNEVITNPILIAKHFVFDSWRRFAADILGALPWDILFFGNGSHSTIRLANCFKLARLLRLVAFVRNFQKTEYRSAVLFLLMLLFAIAAHWLACIFHFIAILERPNLQVKYSWLDHLADKYKMPYFANDTLSGPDTKSKYLTALFFAMTSLTSVGFGNVAANTNGEKLFSILSMLAGSFLSASILGSVTTIIIKLYQGAEELKEMKQSIDDFIKHHRISKQLAKQMQESFDHEWKNTKGIDMNSVLKTFPECIQADICLHLNRELLKNCAVFEHASEGIHAYIRINDRLLFFLVTLRALALLFKSTHVPPGDTLIHQGDVLYSVYFIRGGQMEVLRDHESQAILGRNDILGENPCDTTTPGKSQCIVRGVTYCTLNKIHRDDLLHVFELYPDFAKSFAERFHVTFDLRQCKLIEPKPFYKLDDDIQTLIRQRRPKLQTERALSIISEEEEVTRLSVLRSYRGVHMSIDGVIRRPISTIVELSPDQAHPSAEELGYTKEQPRMSLIPLAHGTLTSVFSTIVAMPKRAKTNVVNMQDSVEEKLPITTETHFVTDKSKPILKYEIAPVRSMADVDAELAFLQSRFDSLERIMENKMKLLFDFANAVQLVLVIFYKDESTTVSEQSTVTTSVINLKTLSSTSSQATETLHHHQTYRKAAIGKSTLNKTDQHCRSLFNLLPISLRPRQLHQTSNNKGVGASTITQISQSIDVLGADYDSGYMSQSVLNRTPSYTSCYSAVATTVPVPSINRHGSIESLLHGHSKSNPAHIRVLIRKNFESFAQAHISVTKGTIATALFARGPWLYIRLESNGGQTGYIPRIICSLYKNRIVSDEKTNYYQTNRHHHLSLSSTDSVSNKDDELDLTVLPRPNDAYYMYTYKQKKEQQQQQQQQQQMNRYLSHSSNVINDEPKSKEYSNKRFVQTNFIERERRNTCTLVPPLINLSRDRRSTINSINWPIITTNCELVGIHQINDISTVNNNVTIPPLPPQRDTDSSSTQDSGYSESTPYFLVQQATPDTEQISTVTNTPKKPTSSPHYATVRQATRHKIPDTTNTHHSSLRRNEQQTTQSTRPLQHRHTLVNGLPIYTMLANNLSKRHSFGAFYINDNKNYDHSSTKSVNTITNGLQTRSNDYAAIRNVRREKTDLYQQTKPSMHNLPESYQQIPASIFLHHHRQQEKQQFGSSHSAFRPVQPATKSKRASSEGHSPSSERQIMSPAISISSSSLSSSASSSSNLKRMRLLKQRRLSCDISIPTVPHTNSKSLTRSVCDQTSTKNLNNCSRTMSEILCDQFSEINLDAIEQDSLTQLQTNKNEQTMNKTVNIQQNLFTITKDYRSSRASFSVKCGDCVHVIKQVGRACYLVRKKTNGQIGFLPKALLVATTTNKVDTFLEMHGYRETVI</sequence>
<evidence type="ECO:0000313" key="17">
    <source>
        <dbReference type="Proteomes" id="UP000663856"/>
    </source>
</evidence>
<feature type="domain" description="Cyclic nucleotide-binding" evidence="15">
    <location>
        <begin position="508"/>
        <end position="558"/>
    </location>
</feature>
<keyword evidence="2" id="KW-0813">Transport</keyword>
<dbReference type="PANTHER" id="PTHR10217">
    <property type="entry name" value="VOLTAGE AND LIGAND GATED POTASSIUM CHANNEL"/>
    <property type="match status" value="1"/>
</dbReference>
<feature type="region of interest" description="Disordered" evidence="13">
    <location>
        <begin position="1"/>
        <end position="33"/>
    </location>
</feature>
<keyword evidence="6" id="KW-0631">Potassium channel</keyword>
<feature type="compositionally biased region" description="Polar residues" evidence="13">
    <location>
        <begin position="1403"/>
        <end position="1412"/>
    </location>
</feature>
<dbReference type="PROSITE" id="PS50042">
    <property type="entry name" value="CNMP_BINDING_3"/>
    <property type="match status" value="1"/>
</dbReference>
<dbReference type="SUPFAM" id="SSF51206">
    <property type="entry name" value="cAMP-binding domain-like"/>
    <property type="match status" value="1"/>
</dbReference>
<evidence type="ECO:0000256" key="13">
    <source>
        <dbReference type="SAM" id="MobiDB-lite"/>
    </source>
</evidence>
<dbReference type="Gene3D" id="1.10.1200.260">
    <property type="match status" value="1"/>
</dbReference>
<keyword evidence="7" id="KW-0851">Voltage-gated channel</keyword>
<keyword evidence="8" id="KW-0630">Potassium</keyword>
<dbReference type="GO" id="GO:0034702">
    <property type="term" value="C:monoatomic ion channel complex"/>
    <property type="evidence" value="ECO:0007669"/>
    <property type="project" value="UniProtKB-KW"/>
</dbReference>
<comment type="subcellular location">
    <subcellularLocation>
        <location evidence="1">Cell membrane</location>
        <topology evidence="1">Multi-pass membrane protein</topology>
    </subcellularLocation>
</comment>
<reference evidence="16" key="1">
    <citation type="submission" date="2021-02" db="EMBL/GenBank/DDBJ databases">
        <authorList>
            <person name="Nowell W R."/>
        </authorList>
    </citation>
    <scope>NUCLEOTIDE SEQUENCE</scope>
</reference>
<dbReference type="GO" id="GO:0005886">
    <property type="term" value="C:plasma membrane"/>
    <property type="evidence" value="ECO:0007669"/>
    <property type="project" value="UniProtKB-SubCell"/>
</dbReference>
<keyword evidence="10" id="KW-0406">Ion transport</keyword>
<dbReference type="InterPro" id="IPR003938">
    <property type="entry name" value="K_chnl_volt-dep_EAG/ELK/ERG"/>
</dbReference>
<evidence type="ECO:0000256" key="12">
    <source>
        <dbReference type="ARBA" id="ARBA00023303"/>
    </source>
</evidence>
<keyword evidence="3" id="KW-1003">Cell membrane</keyword>
<feature type="compositionally biased region" description="Polar residues" evidence="13">
    <location>
        <begin position="89"/>
        <end position="100"/>
    </location>
</feature>
<feature type="compositionally biased region" description="Polar residues" evidence="13">
    <location>
        <begin position="1224"/>
        <end position="1237"/>
    </location>
</feature>
<dbReference type="InterPro" id="IPR018490">
    <property type="entry name" value="cNMP-bd_dom_sf"/>
</dbReference>
<keyword evidence="11 14" id="KW-0472">Membrane</keyword>
<evidence type="ECO:0000256" key="1">
    <source>
        <dbReference type="ARBA" id="ARBA00004651"/>
    </source>
</evidence>
<dbReference type="InterPro" id="IPR014710">
    <property type="entry name" value="RmlC-like_jellyroll"/>
</dbReference>
<feature type="compositionally biased region" description="Low complexity" evidence="13">
    <location>
        <begin position="1195"/>
        <end position="1205"/>
    </location>
</feature>
<dbReference type="Gene3D" id="1.10.287.70">
    <property type="match status" value="1"/>
</dbReference>
<evidence type="ECO:0000256" key="6">
    <source>
        <dbReference type="ARBA" id="ARBA00022826"/>
    </source>
</evidence>
<comment type="caution">
    <text evidence="16">The sequence shown here is derived from an EMBL/GenBank/DDBJ whole genome shotgun (WGS) entry which is preliminary data.</text>
</comment>
<evidence type="ECO:0000256" key="4">
    <source>
        <dbReference type="ARBA" id="ARBA00022538"/>
    </source>
</evidence>